<dbReference type="PROSITE" id="PS00455">
    <property type="entry name" value="AMP_BINDING"/>
    <property type="match status" value="1"/>
</dbReference>
<proteinExistence type="predicted"/>
<dbReference type="SUPFAM" id="SSF56801">
    <property type="entry name" value="Acetyl-CoA synthetase-like"/>
    <property type="match status" value="1"/>
</dbReference>
<dbReference type="InterPro" id="IPR000873">
    <property type="entry name" value="AMP-dep_synth/lig_dom"/>
</dbReference>
<dbReference type="Proteomes" id="UP001280581">
    <property type="component" value="Unassembled WGS sequence"/>
</dbReference>
<keyword evidence="5" id="KW-1185">Reference proteome</keyword>
<dbReference type="EMBL" id="WVTA01000011">
    <property type="protein sequence ID" value="KAK3203432.1"/>
    <property type="molecule type" value="Genomic_DNA"/>
</dbReference>
<organism evidence="4 5">
    <name type="scientific">Pseudopithomyces chartarum</name>
    <dbReference type="NCBI Taxonomy" id="1892770"/>
    <lineage>
        <taxon>Eukaryota</taxon>
        <taxon>Fungi</taxon>
        <taxon>Dikarya</taxon>
        <taxon>Ascomycota</taxon>
        <taxon>Pezizomycotina</taxon>
        <taxon>Dothideomycetes</taxon>
        <taxon>Pleosporomycetidae</taxon>
        <taxon>Pleosporales</taxon>
        <taxon>Massarineae</taxon>
        <taxon>Didymosphaeriaceae</taxon>
        <taxon>Pseudopithomyces</taxon>
    </lineage>
</organism>
<evidence type="ECO:0000313" key="5">
    <source>
        <dbReference type="Proteomes" id="UP001280581"/>
    </source>
</evidence>
<evidence type="ECO:0000256" key="1">
    <source>
        <dbReference type="ARBA" id="ARBA00022450"/>
    </source>
</evidence>
<dbReference type="InterPro" id="IPR042099">
    <property type="entry name" value="ANL_N_sf"/>
</dbReference>
<reference evidence="4 5" key="1">
    <citation type="submission" date="2021-02" db="EMBL/GenBank/DDBJ databases">
        <title>Genome assembly of Pseudopithomyces chartarum.</title>
        <authorList>
            <person name="Jauregui R."/>
            <person name="Singh J."/>
            <person name="Voisey C."/>
        </authorList>
    </citation>
    <scope>NUCLEOTIDE SEQUENCE [LARGE SCALE GENOMIC DNA]</scope>
    <source>
        <strain evidence="4 5">AGR01</strain>
    </source>
</reference>
<dbReference type="InterPro" id="IPR051414">
    <property type="entry name" value="Adenylate-forming_Reductase"/>
</dbReference>
<dbReference type="InterPro" id="IPR020845">
    <property type="entry name" value="AMP-binding_CS"/>
</dbReference>
<evidence type="ECO:0000313" key="4">
    <source>
        <dbReference type="EMBL" id="KAK3203432.1"/>
    </source>
</evidence>
<evidence type="ECO:0000256" key="2">
    <source>
        <dbReference type="ARBA" id="ARBA00022553"/>
    </source>
</evidence>
<name>A0AAN6LSG3_9PLEO</name>
<dbReference type="PANTHER" id="PTHR43439:SF2">
    <property type="entry name" value="ENZYME, PUTATIVE (JCVI)-RELATED"/>
    <property type="match status" value="1"/>
</dbReference>
<dbReference type="Pfam" id="PF23562">
    <property type="entry name" value="AMP-binding_C_3"/>
    <property type="match status" value="1"/>
</dbReference>
<gene>
    <name evidence="4" type="ORF">GRF29_112g1255476</name>
</gene>
<keyword evidence="1" id="KW-0596">Phosphopantetheine</keyword>
<evidence type="ECO:0000259" key="3">
    <source>
        <dbReference type="Pfam" id="PF00501"/>
    </source>
</evidence>
<dbReference type="Gene3D" id="3.40.50.12780">
    <property type="entry name" value="N-terminal domain of ligase-like"/>
    <property type="match status" value="1"/>
</dbReference>
<dbReference type="PANTHER" id="PTHR43439">
    <property type="entry name" value="PHENYLACETATE-COENZYME A LIGASE"/>
    <property type="match status" value="1"/>
</dbReference>
<protein>
    <recommendedName>
        <fullName evidence="3">AMP-dependent synthetase/ligase domain-containing protein</fullName>
    </recommendedName>
</protein>
<dbReference type="Pfam" id="PF00501">
    <property type="entry name" value="AMP-binding"/>
    <property type="match status" value="1"/>
</dbReference>
<accession>A0AAN6LSG3</accession>
<comment type="caution">
    <text evidence="4">The sequence shown here is derived from an EMBL/GenBank/DDBJ whole genome shotgun (WGS) entry which is preliminary data.</text>
</comment>
<dbReference type="AlphaFoldDB" id="A0AAN6LSG3"/>
<feature type="domain" description="AMP-dependent synthetase/ligase" evidence="3">
    <location>
        <begin position="40"/>
        <end position="344"/>
    </location>
</feature>
<keyword evidence="2" id="KW-0597">Phosphoprotein</keyword>
<sequence length="564" mass="64218">MLLKTSAPRNINHNHKHGTVLVTAIETKAQWIPNETYLRYPTPSWEIDGYRTLTWKQFGDSINKLAFWLDEKLGRATNNQTVAYLGPSDWRYAVLWPALVKTGRKMLVLDGRVTDAGLNTLLELTNCTTWLSAEDDPNGLPTSLSSNVSCHFVPSLEWFLDAEGHKHYSYEKTWDEAKWDEILVIHTSGTTGSPKPIYHTNAMQVCYRERELSIKYWPRCMMTDAWYGKAMLSPCPAQWLAGLVSYVNLPVYADAVCVIPPADHTLLTPEIFKKLVHFNTVDGIFCPPHTIAQLYADTDTQQLLKQLQFIVYLGAALDQDIGDALVQHTKVVSAIGSTETGKQIDFMPFDKKLWYTHDFVPETGCKMVRIEGSGSEANGSDDLYELVIHRPTDGEPDLWQATFWNPQYKDCAMVETRELYRPIKDGDGRTRWIFSARKDDLTKLEWLAKFHATDVEKKIQQHPSVACVFVRGEGKPTPFVIVEPKDDDFVGEKADALLDDLYESLSVNDSNHVEIKVPRETVFVTKPGKPLKRSLKQTLLRREIEKDYTVEIEEAYAQLARVKV</sequence>